<keyword evidence="1 4" id="KW-0808">Transferase</keyword>
<evidence type="ECO:0000256" key="1">
    <source>
        <dbReference type="ARBA" id="ARBA00022679"/>
    </source>
</evidence>
<dbReference type="OrthoDB" id="9805924at2"/>
<dbReference type="PATRIC" id="fig|1515334.3.peg.1793"/>
<evidence type="ECO:0000313" key="5">
    <source>
        <dbReference type="Proteomes" id="UP000030960"/>
    </source>
</evidence>
<dbReference type="PANTHER" id="PTHR43877:SF2">
    <property type="entry name" value="AMINOALKYLPHOSPHONATE N-ACETYLTRANSFERASE-RELATED"/>
    <property type="match status" value="1"/>
</dbReference>
<dbReference type="InterPro" id="IPR016181">
    <property type="entry name" value="Acyl_CoA_acyltransferase"/>
</dbReference>
<dbReference type="EMBL" id="JSUQ01000006">
    <property type="protein sequence ID" value="KHQ53793.1"/>
    <property type="molecule type" value="Genomic_DNA"/>
</dbReference>
<dbReference type="PANTHER" id="PTHR43877">
    <property type="entry name" value="AMINOALKYLPHOSPHONATE N-ACETYLTRANSFERASE-RELATED-RELATED"/>
    <property type="match status" value="1"/>
</dbReference>
<dbReference type="GO" id="GO:0016747">
    <property type="term" value="F:acyltransferase activity, transferring groups other than amino-acyl groups"/>
    <property type="evidence" value="ECO:0007669"/>
    <property type="project" value="InterPro"/>
</dbReference>
<dbReference type="SUPFAM" id="SSF55729">
    <property type="entry name" value="Acyl-CoA N-acyltransferases (Nat)"/>
    <property type="match status" value="1"/>
</dbReference>
<dbReference type="Pfam" id="PF00583">
    <property type="entry name" value="Acetyltransf_1"/>
    <property type="match status" value="1"/>
</dbReference>
<dbReference type="Gene3D" id="3.40.630.30">
    <property type="match status" value="1"/>
</dbReference>
<evidence type="ECO:0000256" key="2">
    <source>
        <dbReference type="ARBA" id="ARBA00023315"/>
    </source>
</evidence>
<dbReference type="PROSITE" id="PS51186">
    <property type="entry name" value="GNAT"/>
    <property type="match status" value="1"/>
</dbReference>
<comment type="caution">
    <text evidence="4">The sequence shown here is derived from an EMBL/GenBank/DDBJ whole genome shotgun (WGS) entry which is preliminary data.</text>
</comment>
<dbReference type="AlphaFoldDB" id="A0A0B3S443"/>
<gene>
    <name evidence="4" type="ORF">OA50_01782</name>
</gene>
<organism evidence="4 5">
    <name type="scientific">Mameliella alba</name>
    <dbReference type="NCBI Taxonomy" id="561184"/>
    <lineage>
        <taxon>Bacteria</taxon>
        <taxon>Pseudomonadati</taxon>
        <taxon>Pseudomonadota</taxon>
        <taxon>Alphaproteobacteria</taxon>
        <taxon>Rhodobacterales</taxon>
        <taxon>Roseobacteraceae</taxon>
        <taxon>Mameliella</taxon>
    </lineage>
</organism>
<sequence>MKSLHLAGEADADKLLPLVAAFHTEMGYGTDDEHRAAAISPLLQGSPHGAAWLIGPRRAPVGYIVLTFGWSVEFGGLDAIVDELYVRPAVRGRGMGIEALDGIAKAMREAGVRALHLEVDREDERAQRFYGRARFKPRDSYIFMSRVL</sequence>
<accession>A0A0B3S443</accession>
<evidence type="ECO:0000259" key="3">
    <source>
        <dbReference type="PROSITE" id="PS51186"/>
    </source>
</evidence>
<dbReference type="InterPro" id="IPR050832">
    <property type="entry name" value="Bact_Acetyltransf"/>
</dbReference>
<dbReference type="STRING" id="561184.SAMN05216376_10172"/>
<feature type="domain" description="N-acetyltransferase" evidence="3">
    <location>
        <begin position="2"/>
        <end position="148"/>
    </location>
</feature>
<keyword evidence="2" id="KW-0012">Acyltransferase</keyword>
<protein>
    <submittedName>
        <fullName evidence="4">Acetyltransferase</fullName>
    </submittedName>
</protein>
<dbReference type="Proteomes" id="UP000030960">
    <property type="component" value="Unassembled WGS sequence"/>
</dbReference>
<name>A0A0B3S443_9RHOB</name>
<proteinExistence type="predicted"/>
<keyword evidence="5" id="KW-1185">Reference proteome</keyword>
<dbReference type="CDD" id="cd04301">
    <property type="entry name" value="NAT_SF"/>
    <property type="match status" value="1"/>
</dbReference>
<reference evidence="4 5" key="1">
    <citation type="submission" date="2014-10" db="EMBL/GenBank/DDBJ databases">
        <title>Genome sequence of Ponticoccus sp. strain UMTAT08 isolated from clonal culture of toxic dinoflagellate Alexandrium tamiyavanichii.</title>
        <authorList>
            <person name="Gan H.Y."/>
            <person name="Muhd D.-D."/>
            <person name="Mohd Noor M.E."/>
            <person name="Yeong Y.S."/>
            <person name="Usup G."/>
        </authorList>
    </citation>
    <scope>NUCLEOTIDE SEQUENCE [LARGE SCALE GENOMIC DNA]</scope>
    <source>
        <strain evidence="4 5">UMTAT08</strain>
    </source>
</reference>
<evidence type="ECO:0000313" key="4">
    <source>
        <dbReference type="EMBL" id="KHQ53793.1"/>
    </source>
</evidence>
<dbReference type="RefSeq" id="WP_043139869.1">
    <property type="nucleotide sequence ID" value="NZ_JSUQ01000006.1"/>
</dbReference>
<dbReference type="InterPro" id="IPR000182">
    <property type="entry name" value="GNAT_dom"/>
</dbReference>